<feature type="compositionally biased region" description="Polar residues" evidence="1">
    <location>
        <begin position="1"/>
        <end position="11"/>
    </location>
</feature>
<evidence type="ECO:0000256" key="2">
    <source>
        <dbReference type="SAM" id="Phobius"/>
    </source>
</evidence>
<comment type="caution">
    <text evidence="3">The sequence shown here is derived from an EMBL/GenBank/DDBJ whole genome shotgun (WGS) entry which is preliminary data.</text>
</comment>
<dbReference type="EMBL" id="JAHCVI010000005">
    <property type="protein sequence ID" value="KAG7284823.1"/>
    <property type="molecule type" value="Genomic_DNA"/>
</dbReference>
<feature type="region of interest" description="Disordered" evidence="1">
    <location>
        <begin position="618"/>
        <end position="640"/>
    </location>
</feature>
<name>A0AAD4HXR8_9PEZI</name>
<keyword evidence="2" id="KW-0812">Transmembrane</keyword>
<dbReference type="AlphaFoldDB" id="A0AAD4HXR8"/>
<dbReference type="PANTHER" id="PTHR37544:SF3">
    <property type="entry name" value="SPRAY"/>
    <property type="match status" value="1"/>
</dbReference>
<accession>A0AAD4HXR8</accession>
<dbReference type="Pfam" id="PF11915">
    <property type="entry name" value="DUF3433"/>
    <property type="match status" value="1"/>
</dbReference>
<sequence>MAELSATQTYSPPDRDEEHAPRQEPQPQPAQATATSSRQPKQWIDTTIQPWCVCAFIGLSISMIITLIALLIVSRRRNGFVSVGAILADYGATWRVSILWTSLPAFVFTCLGGYWKSIADSFTDRQPFVGLARRGGGPGKETVLLDYRTTFSLIACLAFSGLVSLSAGLFIAAAGVFQQEVSVVFNSTFDQSAMRTAMDIRAVLDTVTARLIYGASNRPWTDGQYAFRPFYTAFQVAGEPPPTNATAVTARTVAHSAYLNCVVMAPAPDSDCTMTATLLPAETSAATVVMTATDRGCQSQQKFTVSEHQSVYFKTSAELDCGQNAGYSRLFFTYGHFSATGLPFLSNISVVSCAVGYKSTHGDLKVTVPSASHEEDTSASGGGGTPAIILFAPTEEPRDSRDDSFAFWTGFESKLFQTTVFSGNTALATSDFGAAVLYRAAQRQGGGATVTDNSTVLGGRVLAESISDVFTAVYLTSMATFGLVSQEGGPREQATATLEKHLTRLFVVPWVTGTVVGVLGLIVFVAICVLRHVRKHKTLLYEKPAGLLAYAGLLEDSKLTEVAKDIRDSARFDGKVVGTVLRHAESRKEQKRRADIVDDWWEMTPGVKPRVIMVVNPNADTPNRTRSGGHTYSAVPHSSR</sequence>
<feature type="compositionally biased region" description="Low complexity" evidence="1">
    <location>
        <begin position="23"/>
        <end position="34"/>
    </location>
</feature>
<protein>
    <submittedName>
        <fullName evidence="3">Uncharacterized protein</fullName>
    </submittedName>
</protein>
<proteinExistence type="predicted"/>
<dbReference type="Proteomes" id="UP001197093">
    <property type="component" value="Unassembled WGS sequence"/>
</dbReference>
<feature type="region of interest" description="Disordered" evidence="1">
    <location>
        <begin position="1"/>
        <end position="39"/>
    </location>
</feature>
<keyword evidence="2" id="KW-1133">Transmembrane helix</keyword>
<feature type="transmembrane region" description="Helical" evidence="2">
    <location>
        <begin position="48"/>
        <end position="73"/>
    </location>
</feature>
<gene>
    <name evidence="3" type="ORF">NEMBOFW57_009438</name>
</gene>
<feature type="transmembrane region" description="Helical" evidence="2">
    <location>
        <begin position="94"/>
        <end position="115"/>
    </location>
</feature>
<feature type="compositionally biased region" description="Basic and acidic residues" evidence="1">
    <location>
        <begin position="13"/>
        <end position="22"/>
    </location>
</feature>
<keyword evidence="4" id="KW-1185">Reference proteome</keyword>
<dbReference type="InterPro" id="IPR021840">
    <property type="entry name" value="DUF3433"/>
</dbReference>
<evidence type="ECO:0000313" key="4">
    <source>
        <dbReference type="Proteomes" id="UP001197093"/>
    </source>
</evidence>
<dbReference type="PANTHER" id="PTHR37544">
    <property type="entry name" value="SPRAY-RELATED"/>
    <property type="match status" value="1"/>
</dbReference>
<reference evidence="3" key="1">
    <citation type="submission" date="2023-02" db="EMBL/GenBank/DDBJ databases">
        <authorList>
            <person name="Palmer J.M."/>
        </authorList>
    </citation>
    <scope>NUCLEOTIDE SEQUENCE</scope>
    <source>
        <strain evidence="3">FW57</strain>
    </source>
</reference>
<organism evidence="3 4">
    <name type="scientific">Staphylotrichum longicolle</name>
    <dbReference type="NCBI Taxonomy" id="669026"/>
    <lineage>
        <taxon>Eukaryota</taxon>
        <taxon>Fungi</taxon>
        <taxon>Dikarya</taxon>
        <taxon>Ascomycota</taxon>
        <taxon>Pezizomycotina</taxon>
        <taxon>Sordariomycetes</taxon>
        <taxon>Sordariomycetidae</taxon>
        <taxon>Sordariales</taxon>
        <taxon>Chaetomiaceae</taxon>
        <taxon>Staphylotrichum</taxon>
    </lineage>
</organism>
<feature type="transmembrane region" description="Helical" evidence="2">
    <location>
        <begin position="151"/>
        <end position="177"/>
    </location>
</feature>
<feature type="transmembrane region" description="Helical" evidence="2">
    <location>
        <begin position="506"/>
        <end position="530"/>
    </location>
</feature>
<keyword evidence="2" id="KW-0472">Membrane</keyword>
<evidence type="ECO:0000256" key="1">
    <source>
        <dbReference type="SAM" id="MobiDB-lite"/>
    </source>
</evidence>
<evidence type="ECO:0000313" key="3">
    <source>
        <dbReference type="EMBL" id="KAG7284823.1"/>
    </source>
</evidence>